<feature type="transmembrane region" description="Helical" evidence="1">
    <location>
        <begin position="180"/>
        <end position="205"/>
    </location>
</feature>
<keyword evidence="1" id="KW-0812">Transmembrane</keyword>
<proteinExistence type="predicted"/>
<dbReference type="RefSeq" id="WP_069892303.1">
    <property type="nucleotide sequence ID" value="NZ_JAAKCW010000017.1"/>
</dbReference>
<protein>
    <recommendedName>
        <fullName evidence="3">EpsG family protein</fullName>
    </recommendedName>
</protein>
<feature type="transmembrane region" description="Helical" evidence="1">
    <location>
        <begin position="35"/>
        <end position="54"/>
    </location>
</feature>
<feature type="transmembrane region" description="Helical" evidence="1">
    <location>
        <begin position="313"/>
        <end position="330"/>
    </location>
</feature>
<feature type="transmembrane region" description="Helical" evidence="1">
    <location>
        <begin position="254"/>
        <end position="278"/>
    </location>
</feature>
<evidence type="ECO:0000256" key="1">
    <source>
        <dbReference type="SAM" id="Phobius"/>
    </source>
</evidence>
<reference evidence="2" key="1">
    <citation type="submission" date="2018-11" db="EMBL/GenBank/DDBJ databases">
        <title>Draft genome sequence of commensal E.coli strains.</title>
        <authorList>
            <person name="Arimizu Y."/>
            <person name="Hayashi T."/>
            <person name="Ogura Y."/>
        </authorList>
    </citation>
    <scope>NUCLEOTIDE SEQUENCE</scope>
    <source>
        <strain evidence="2">39-H19-A</strain>
    </source>
</reference>
<dbReference type="Pfam" id="PF14897">
    <property type="entry name" value="EpsG"/>
    <property type="match status" value="1"/>
</dbReference>
<keyword evidence="1" id="KW-0472">Membrane</keyword>
<feature type="transmembrane region" description="Helical" evidence="1">
    <location>
        <begin position="290"/>
        <end position="307"/>
    </location>
</feature>
<sequence>MIFYYIPLFPLFLGLLYNNKDIFISNYYLFKSERLFLWIFLLFVMILTGFKGYIDPDYVNYKFYFDLIPEFRYLDSANLSRIKLLTSDVELSVIYGMTILKSLGLGFQYYYIFTSLFFVFLIARLSSYFKGYECIVGLVIYCFYIQPLFIQVRYLVGVLCGLICLMDVYKNNKVTFRSLIYFFVGFLFHKVIIFIIPLVLLRFIWKYVARHLFIAFLLPCLFIIIPIDSVLQYTSLISDRYVNYLVSSSEQKELGSVLSFIVREVLAVAMLLLLFMANNYSFDKITQTKQSNVLIMILLAMLSTWALAWQFGMLYRIALLFEFGWVFFLIQKNERSINFAIFLILFMYMIIRLVTGLSELKPYEFAEGWAY</sequence>
<feature type="transmembrane region" description="Helical" evidence="1">
    <location>
        <begin position="107"/>
        <end position="126"/>
    </location>
</feature>
<evidence type="ECO:0008006" key="3">
    <source>
        <dbReference type="Google" id="ProtNLM"/>
    </source>
</evidence>
<evidence type="ECO:0000313" key="2">
    <source>
        <dbReference type="EMBL" id="GCG57419.1"/>
    </source>
</evidence>
<name>A0A478KRN6_ECOLX</name>
<feature type="transmembrane region" description="Helical" evidence="1">
    <location>
        <begin position="337"/>
        <end position="355"/>
    </location>
</feature>
<comment type="caution">
    <text evidence="2">The sequence shown here is derived from an EMBL/GenBank/DDBJ whole genome shotgun (WGS) entry which is preliminary data.</text>
</comment>
<dbReference type="AlphaFoldDB" id="A0A478KRN6"/>
<feature type="transmembrane region" description="Helical" evidence="1">
    <location>
        <begin position="138"/>
        <end position="168"/>
    </location>
</feature>
<dbReference type="InterPro" id="IPR049458">
    <property type="entry name" value="EpsG-like"/>
</dbReference>
<accession>A0A478KRN6</accession>
<dbReference type="EMBL" id="BICW01000012">
    <property type="protein sequence ID" value="GCG57419.1"/>
    <property type="molecule type" value="Genomic_DNA"/>
</dbReference>
<feature type="transmembrane region" description="Helical" evidence="1">
    <location>
        <begin position="212"/>
        <end position="234"/>
    </location>
</feature>
<keyword evidence="1" id="KW-1133">Transmembrane helix</keyword>
<organism evidence="2">
    <name type="scientific">Escherichia coli</name>
    <dbReference type="NCBI Taxonomy" id="562"/>
    <lineage>
        <taxon>Bacteria</taxon>
        <taxon>Pseudomonadati</taxon>
        <taxon>Pseudomonadota</taxon>
        <taxon>Gammaproteobacteria</taxon>
        <taxon>Enterobacterales</taxon>
        <taxon>Enterobacteriaceae</taxon>
        <taxon>Escherichia</taxon>
    </lineage>
</organism>
<gene>
    <name evidence="2" type="ORF">BvCmsH19A_01210</name>
</gene>